<dbReference type="PANTHER" id="PTHR30509:SF9">
    <property type="entry name" value="MULTIDRUG RESISTANCE PROTEIN MDTO"/>
    <property type="match status" value="1"/>
</dbReference>
<dbReference type="RefSeq" id="WP_042678681.1">
    <property type="nucleotide sequence ID" value="NZ_CABKTM010000007.1"/>
</dbReference>
<dbReference type="Proteomes" id="UP001142078">
    <property type="component" value="Unassembled WGS sequence"/>
</dbReference>
<evidence type="ECO:0000256" key="1">
    <source>
        <dbReference type="ARBA" id="ARBA00004651"/>
    </source>
</evidence>
<evidence type="ECO:0000256" key="7">
    <source>
        <dbReference type="SAM" id="Phobius"/>
    </source>
</evidence>
<feature type="transmembrane region" description="Helical" evidence="7">
    <location>
        <begin position="61"/>
        <end position="90"/>
    </location>
</feature>
<dbReference type="GO" id="GO:0005886">
    <property type="term" value="C:plasma membrane"/>
    <property type="evidence" value="ECO:0007669"/>
    <property type="project" value="UniProtKB-SubCell"/>
</dbReference>
<feature type="transmembrane region" description="Helical" evidence="7">
    <location>
        <begin position="31"/>
        <end position="49"/>
    </location>
</feature>
<evidence type="ECO:0000256" key="6">
    <source>
        <dbReference type="SAM" id="Coils"/>
    </source>
</evidence>
<reference evidence="8" key="1">
    <citation type="submission" date="2022-07" db="EMBL/GenBank/DDBJ databases">
        <title>Enhanced cultured diversity of the mouse gut microbiota enables custom-made synthetic communities.</title>
        <authorList>
            <person name="Afrizal A."/>
        </authorList>
    </citation>
    <scope>NUCLEOTIDE SEQUENCE</scope>
    <source>
        <strain evidence="8">DSM 29482</strain>
    </source>
</reference>
<feature type="transmembrane region" description="Helical" evidence="7">
    <location>
        <begin position="96"/>
        <end position="112"/>
    </location>
</feature>
<feature type="coiled-coil region" evidence="6">
    <location>
        <begin position="176"/>
        <end position="203"/>
    </location>
</feature>
<evidence type="ECO:0000256" key="2">
    <source>
        <dbReference type="ARBA" id="ARBA00022475"/>
    </source>
</evidence>
<dbReference type="InterPro" id="IPR010343">
    <property type="entry name" value="ArAE_1"/>
</dbReference>
<evidence type="ECO:0000256" key="3">
    <source>
        <dbReference type="ARBA" id="ARBA00022692"/>
    </source>
</evidence>
<comment type="caution">
    <text evidence="8">The sequence shown here is derived from an EMBL/GenBank/DDBJ whole genome shotgun (WGS) entry which is preliminary data.</text>
</comment>
<keyword evidence="3 7" id="KW-0812">Transmembrane</keyword>
<evidence type="ECO:0000256" key="4">
    <source>
        <dbReference type="ARBA" id="ARBA00022989"/>
    </source>
</evidence>
<evidence type="ECO:0000256" key="5">
    <source>
        <dbReference type="ARBA" id="ARBA00023136"/>
    </source>
</evidence>
<gene>
    <name evidence="8" type="ORF">NSA23_11695</name>
</gene>
<dbReference type="AlphaFoldDB" id="A0A9X2MJQ4"/>
<name>A0A9X2MJQ4_9FIRM</name>
<dbReference type="PANTHER" id="PTHR30509">
    <property type="entry name" value="P-HYDROXYBENZOIC ACID EFFLUX PUMP SUBUNIT-RELATED"/>
    <property type="match status" value="1"/>
</dbReference>
<sequence length="293" mass="33367">MMKIGMRTIKTAIAVSLTIFIAQLINLKNPLFAGIAAIIAMQSSVVGSFKAGKNRMLGTVFGAVIGLFCSLISPNNPIVIGLGIMVVIYLLNLLEWQKSASIAAIVFLSITLNQQTGNRLSYSIYRTLDTFVGIIIATFVNFFILPPKYENKVESSCNDILARSMSLIKGLIWENKKIENEELENIRINLETLENYYDTLKEEVELKICKSKDCRHLKDTYISFRNIYENLNIISNIDFDTIINRRNKQLLESIYNKKTPYSDRNAMVETDIIFNYHLKIILEEIESLMDILN</sequence>
<dbReference type="EMBL" id="JANJZL010000008">
    <property type="protein sequence ID" value="MCR2044768.1"/>
    <property type="molecule type" value="Genomic_DNA"/>
</dbReference>
<keyword evidence="9" id="KW-1185">Reference proteome</keyword>
<keyword evidence="4 7" id="KW-1133">Transmembrane helix</keyword>
<feature type="transmembrane region" description="Helical" evidence="7">
    <location>
        <begin position="124"/>
        <end position="145"/>
    </location>
</feature>
<keyword evidence="2" id="KW-1003">Cell membrane</keyword>
<evidence type="ECO:0000313" key="9">
    <source>
        <dbReference type="Proteomes" id="UP001142078"/>
    </source>
</evidence>
<keyword evidence="6" id="KW-0175">Coiled coil</keyword>
<evidence type="ECO:0000313" key="8">
    <source>
        <dbReference type="EMBL" id="MCR2044768.1"/>
    </source>
</evidence>
<dbReference type="Pfam" id="PF06081">
    <property type="entry name" value="ArAE_1"/>
    <property type="match status" value="1"/>
</dbReference>
<dbReference type="OrthoDB" id="1653617at2"/>
<protein>
    <submittedName>
        <fullName evidence="8">Aromatic acid exporter family protein</fullName>
    </submittedName>
</protein>
<keyword evidence="5 7" id="KW-0472">Membrane</keyword>
<proteinExistence type="predicted"/>
<organism evidence="8 9">
    <name type="scientific">Anaerosalibacter massiliensis</name>
    <dbReference type="NCBI Taxonomy" id="1347392"/>
    <lineage>
        <taxon>Bacteria</taxon>
        <taxon>Bacillati</taxon>
        <taxon>Bacillota</taxon>
        <taxon>Tissierellia</taxon>
        <taxon>Tissierellales</taxon>
        <taxon>Sporanaerobacteraceae</taxon>
        <taxon>Anaerosalibacter</taxon>
    </lineage>
</organism>
<comment type="subcellular location">
    <subcellularLocation>
        <location evidence="1">Cell membrane</location>
        <topology evidence="1">Multi-pass membrane protein</topology>
    </subcellularLocation>
</comment>
<accession>A0A9X2MJQ4</accession>